<evidence type="ECO:0000256" key="3">
    <source>
        <dbReference type="ARBA" id="ARBA00022630"/>
    </source>
</evidence>
<organism evidence="7 8">
    <name type="scientific">Nocardia thailandica</name>
    <dbReference type="NCBI Taxonomy" id="257275"/>
    <lineage>
        <taxon>Bacteria</taxon>
        <taxon>Bacillati</taxon>
        <taxon>Actinomycetota</taxon>
        <taxon>Actinomycetes</taxon>
        <taxon>Mycobacteriales</taxon>
        <taxon>Nocardiaceae</taxon>
        <taxon>Nocardia</taxon>
    </lineage>
</organism>
<evidence type="ECO:0000256" key="4">
    <source>
        <dbReference type="ARBA" id="ARBA00022827"/>
    </source>
</evidence>
<evidence type="ECO:0000313" key="7">
    <source>
        <dbReference type="EMBL" id="MFF0546006.1"/>
    </source>
</evidence>
<comment type="similarity">
    <text evidence="2">Belongs to the oxygen-dependent FAD-linked oxidoreductase family.</text>
</comment>
<evidence type="ECO:0000256" key="5">
    <source>
        <dbReference type="ARBA" id="ARBA00023002"/>
    </source>
</evidence>
<dbReference type="PROSITE" id="PS51387">
    <property type="entry name" value="FAD_PCMH"/>
    <property type="match status" value="1"/>
</dbReference>
<keyword evidence="8" id="KW-1185">Reference proteome</keyword>
<dbReference type="InterPro" id="IPR016167">
    <property type="entry name" value="FAD-bd_PCMH_sub1"/>
</dbReference>
<dbReference type="InterPro" id="IPR006093">
    <property type="entry name" value="Oxy_OxRdtase_FAD_BS"/>
</dbReference>
<evidence type="ECO:0000313" key="8">
    <source>
        <dbReference type="Proteomes" id="UP001601444"/>
    </source>
</evidence>
<proteinExistence type="inferred from homology"/>
<dbReference type="Gene3D" id="3.30.43.10">
    <property type="entry name" value="Uridine Diphospho-n-acetylenolpyruvylglucosamine Reductase, domain 2"/>
    <property type="match status" value="1"/>
</dbReference>
<dbReference type="Gene3D" id="3.40.462.20">
    <property type="match status" value="1"/>
</dbReference>
<comment type="caution">
    <text evidence="7">The sequence shown here is derived from an EMBL/GenBank/DDBJ whole genome shotgun (WGS) entry which is preliminary data.</text>
</comment>
<dbReference type="Proteomes" id="UP001601444">
    <property type="component" value="Unassembled WGS sequence"/>
</dbReference>
<evidence type="ECO:0000259" key="6">
    <source>
        <dbReference type="PROSITE" id="PS51387"/>
    </source>
</evidence>
<keyword evidence="4" id="KW-0274">FAD</keyword>
<dbReference type="Pfam" id="PF01565">
    <property type="entry name" value="FAD_binding_4"/>
    <property type="match status" value="1"/>
</dbReference>
<evidence type="ECO:0000256" key="1">
    <source>
        <dbReference type="ARBA" id="ARBA00001974"/>
    </source>
</evidence>
<keyword evidence="5" id="KW-0560">Oxidoreductase</keyword>
<protein>
    <submittedName>
        <fullName evidence="7">FAD-binding protein</fullName>
    </submittedName>
</protein>
<dbReference type="RefSeq" id="WP_387702444.1">
    <property type="nucleotide sequence ID" value="NZ_JBIAMX010000017.1"/>
</dbReference>
<dbReference type="InterPro" id="IPR050416">
    <property type="entry name" value="FAD-linked_Oxidoreductase"/>
</dbReference>
<dbReference type="Gene3D" id="3.30.465.10">
    <property type="match status" value="1"/>
</dbReference>
<sequence>MSTAPATALPALLRTGCALHLPGDPGYDAARMPWNVAVDQRPAAVAVPRTVEEVRDVVLAAAAAGLRVAPQSSGHGAAPLGEVGLDDVVLLRMNELTGVRVDAETRTAHVAGGTLWQEIVTAAAAHGLAAAHGSAPDVAVAGYLLGGGLSFYGRAHGLAADTVRAVDIVTADGVLRRASAQENPQLFWAVRGGGAFGVVVGFEIALLPLAEVFAGMLLWDRDRAPEVVPAWVEWSRTAPESATTALRVMSFPALPHLPPFLSGRDLVVVDGAILETDERAAEILAPLRALEPELDTFARIPAAALLQVHMDPPGPTPTVAEHSVLGPLGAEAIAAFLDRVGPGTGSGLMFAELRHLGGALARRTPGGGALSALAGDYALFCVAVAPTPQAAVAGRAAAFGVVRALSRWSLPTLLPTFTETRVEGGRFYDGEDWSALCHLRAELDPHRLFVANHDL</sequence>
<dbReference type="InterPro" id="IPR036318">
    <property type="entry name" value="FAD-bd_PCMH-like_sf"/>
</dbReference>
<evidence type="ECO:0000256" key="2">
    <source>
        <dbReference type="ARBA" id="ARBA00005466"/>
    </source>
</evidence>
<accession>A0ABW6PUA2</accession>
<dbReference type="InterPro" id="IPR006094">
    <property type="entry name" value="Oxid_FAD_bind_N"/>
</dbReference>
<dbReference type="PANTHER" id="PTHR42973">
    <property type="entry name" value="BINDING OXIDOREDUCTASE, PUTATIVE (AFU_ORTHOLOGUE AFUA_1G17690)-RELATED"/>
    <property type="match status" value="1"/>
</dbReference>
<name>A0ABW6PUA2_9NOCA</name>
<reference evidence="7 8" key="1">
    <citation type="submission" date="2024-10" db="EMBL/GenBank/DDBJ databases">
        <title>The Natural Products Discovery Center: Release of the First 8490 Sequenced Strains for Exploring Actinobacteria Biosynthetic Diversity.</title>
        <authorList>
            <person name="Kalkreuter E."/>
            <person name="Kautsar S.A."/>
            <person name="Yang D."/>
            <person name="Bader C.D."/>
            <person name="Teijaro C.N."/>
            <person name="Fluegel L."/>
            <person name="Davis C.M."/>
            <person name="Simpson J.R."/>
            <person name="Lauterbach L."/>
            <person name="Steele A.D."/>
            <person name="Gui C."/>
            <person name="Meng S."/>
            <person name="Li G."/>
            <person name="Viehrig K."/>
            <person name="Ye F."/>
            <person name="Su P."/>
            <person name="Kiefer A.F."/>
            <person name="Nichols A."/>
            <person name="Cepeda A.J."/>
            <person name="Yan W."/>
            <person name="Fan B."/>
            <person name="Jiang Y."/>
            <person name="Adhikari A."/>
            <person name="Zheng C.-J."/>
            <person name="Schuster L."/>
            <person name="Cowan T.M."/>
            <person name="Smanski M.J."/>
            <person name="Chevrette M.G."/>
            <person name="De Carvalho L.P.S."/>
            <person name="Shen B."/>
        </authorList>
    </citation>
    <scope>NUCLEOTIDE SEQUENCE [LARGE SCALE GENOMIC DNA]</scope>
    <source>
        <strain evidence="7 8">NPDC004045</strain>
    </source>
</reference>
<dbReference type="EMBL" id="JBIAMX010000017">
    <property type="protein sequence ID" value="MFF0546006.1"/>
    <property type="molecule type" value="Genomic_DNA"/>
</dbReference>
<comment type="cofactor">
    <cofactor evidence="1">
        <name>FAD</name>
        <dbReference type="ChEBI" id="CHEBI:57692"/>
    </cofactor>
</comment>
<dbReference type="InterPro" id="IPR016166">
    <property type="entry name" value="FAD-bd_PCMH"/>
</dbReference>
<feature type="domain" description="FAD-binding PCMH-type" evidence="6">
    <location>
        <begin position="38"/>
        <end position="209"/>
    </location>
</feature>
<dbReference type="PANTHER" id="PTHR42973:SF39">
    <property type="entry name" value="FAD-BINDING PCMH-TYPE DOMAIN-CONTAINING PROTEIN"/>
    <property type="match status" value="1"/>
</dbReference>
<dbReference type="SUPFAM" id="SSF56176">
    <property type="entry name" value="FAD-binding/transporter-associated domain-like"/>
    <property type="match status" value="1"/>
</dbReference>
<dbReference type="InterPro" id="IPR016169">
    <property type="entry name" value="FAD-bd_PCMH_sub2"/>
</dbReference>
<dbReference type="PROSITE" id="PS00862">
    <property type="entry name" value="OX2_COVAL_FAD"/>
    <property type="match status" value="1"/>
</dbReference>
<gene>
    <name evidence="7" type="ORF">ACFYTF_24520</name>
</gene>
<keyword evidence="3" id="KW-0285">Flavoprotein</keyword>